<dbReference type="Proteomes" id="UP001148932">
    <property type="component" value="Unassembled WGS sequence"/>
</dbReference>
<organism evidence="1 2">
    <name type="scientific">Acidovorax benzenivorans</name>
    <dbReference type="NCBI Taxonomy" id="2987520"/>
    <lineage>
        <taxon>Bacteria</taxon>
        <taxon>Pseudomonadati</taxon>
        <taxon>Pseudomonadota</taxon>
        <taxon>Betaproteobacteria</taxon>
        <taxon>Burkholderiales</taxon>
        <taxon>Comamonadaceae</taxon>
        <taxon>Acidovorax</taxon>
    </lineage>
</organism>
<proteinExistence type="predicted"/>
<protein>
    <submittedName>
        <fullName evidence="1">Uncharacterized protein</fullName>
    </submittedName>
</protein>
<evidence type="ECO:0000313" key="1">
    <source>
        <dbReference type="EMBL" id="MDD2176516.1"/>
    </source>
</evidence>
<name>A0ABT5RS50_9BURK</name>
<comment type="caution">
    <text evidence="1">The sequence shown here is derived from an EMBL/GenBank/DDBJ whole genome shotgun (WGS) entry which is preliminary data.</text>
</comment>
<evidence type="ECO:0000313" key="2">
    <source>
        <dbReference type="Proteomes" id="UP001148932"/>
    </source>
</evidence>
<sequence>MIAWRPFVHEGTNYDLSHLHPFVHTFEQAAQAGKPARVYPVQVIFSLHCFTRGADGIEDPKGPLGYADSRETRVFDFGRYAQSQQLPEIVRALPTSPCFHTDHGNFFTVRLLNAATGQEDTYEVYFTASRSSSKAVPLNLFVQSAYVRDRLHTNRPSRKKIGFFVILHNTLNGRPIKAPK</sequence>
<dbReference type="RefSeq" id="WP_270174394.1">
    <property type="nucleotide sequence ID" value="NZ_JAPCKI010000002.1"/>
</dbReference>
<keyword evidence="2" id="KW-1185">Reference proteome</keyword>
<reference evidence="1" key="1">
    <citation type="submission" date="2022-10" db="EMBL/GenBank/DDBJ databases">
        <title>Description of microaerobic benzene degrading bacteria.</title>
        <authorList>
            <person name="Bedics A."/>
            <person name="Tancsics A."/>
            <person name="Banerjee S."/>
        </authorList>
    </citation>
    <scope>NUCLEOTIDE SEQUENCE</scope>
    <source>
        <strain evidence="1">D2M1</strain>
    </source>
</reference>
<gene>
    <name evidence="1" type="ORF">OIN59_03660</name>
</gene>
<accession>A0ABT5RS50</accession>
<dbReference type="EMBL" id="JAPCKI010000002">
    <property type="protein sequence ID" value="MDD2176516.1"/>
    <property type="molecule type" value="Genomic_DNA"/>
</dbReference>